<feature type="transmembrane region" description="Helical" evidence="6">
    <location>
        <begin position="65"/>
        <end position="89"/>
    </location>
</feature>
<evidence type="ECO:0000313" key="7">
    <source>
        <dbReference type="EMBL" id="POF63569.1"/>
    </source>
</evidence>
<dbReference type="Pfam" id="PF02653">
    <property type="entry name" value="BPD_transp_2"/>
    <property type="match status" value="1"/>
</dbReference>
<dbReference type="OrthoDB" id="9809785at2"/>
<proteinExistence type="predicted"/>
<dbReference type="PANTHER" id="PTHR47089:SF1">
    <property type="entry name" value="GUANOSINE ABC TRANSPORTER PERMEASE PROTEIN NUPP"/>
    <property type="match status" value="1"/>
</dbReference>
<protein>
    <submittedName>
        <fullName evidence="7">Branched-chain amino acid transport system / permease component</fullName>
    </submittedName>
</protein>
<dbReference type="CDD" id="cd06580">
    <property type="entry name" value="TM_PBP1_transp_TpRbsC_like"/>
    <property type="match status" value="1"/>
</dbReference>
<dbReference type="AlphaFoldDB" id="A0A2S3W3X3"/>
<accession>A0A2S3W3X3</accession>
<keyword evidence="5 6" id="KW-0472">Membrane</keyword>
<feature type="transmembrane region" description="Helical" evidence="6">
    <location>
        <begin position="101"/>
        <end position="127"/>
    </location>
</feature>
<feature type="transmembrane region" description="Helical" evidence="6">
    <location>
        <begin position="251"/>
        <end position="272"/>
    </location>
</feature>
<dbReference type="Proteomes" id="UP000237344">
    <property type="component" value="Unassembled WGS sequence"/>
</dbReference>
<gene>
    <name evidence="7" type="ORF">KMAL_07490</name>
</gene>
<dbReference type="GO" id="GO:0005886">
    <property type="term" value="C:plasma membrane"/>
    <property type="evidence" value="ECO:0007669"/>
    <property type="project" value="UniProtKB-SubCell"/>
</dbReference>
<reference evidence="7 8" key="1">
    <citation type="submission" date="2018-01" db="EMBL/GenBank/DDBJ databases">
        <title>Draft Genome Sequence of Komagataeibacter maltaceti LMG 1529, a Vinegar Producing Acetic Acid Bacterium Isolated from Malt Vinegar Brewery Acetifiers.</title>
        <authorList>
            <person name="Zhang Q."/>
            <person name="Hollensteiner J."/>
            <person name="Poehlein A."/>
            <person name="Daniel R."/>
        </authorList>
    </citation>
    <scope>NUCLEOTIDE SEQUENCE [LARGE SCALE GENOMIC DNA]</scope>
    <source>
        <strain evidence="7 8">LMG 1529</strain>
    </source>
</reference>
<comment type="caution">
    <text evidence="7">The sequence shown here is derived from an EMBL/GenBank/DDBJ whole genome shotgun (WGS) entry which is preliminary data.</text>
</comment>
<feature type="transmembrane region" description="Helical" evidence="6">
    <location>
        <begin position="206"/>
        <end position="230"/>
    </location>
</feature>
<keyword evidence="8" id="KW-1185">Reference proteome</keyword>
<feature type="transmembrane region" description="Helical" evidence="6">
    <location>
        <begin position="304"/>
        <end position="325"/>
    </location>
</feature>
<evidence type="ECO:0000256" key="4">
    <source>
        <dbReference type="ARBA" id="ARBA00022989"/>
    </source>
</evidence>
<dbReference type="InterPro" id="IPR001851">
    <property type="entry name" value="ABC_transp_permease"/>
</dbReference>
<dbReference type="EMBL" id="POTC01000006">
    <property type="protein sequence ID" value="POF63569.1"/>
    <property type="molecule type" value="Genomic_DNA"/>
</dbReference>
<evidence type="ECO:0000256" key="3">
    <source>
        <dbReference type="ARBA" id="ARBA00022692"/>
    </source>
</evidence>
<organism evidence="7 8">
    <name type="scientific">Novacetimonas maltaceti</name>
    <dbReference type="NCBI Taxonomy" id="1203393"/>
    <lineage>
        <taxon>Bacteria</taxon>
        <taxon>Pseudomonadati</taxon>
        <taxon>Pseudomonadota</taxon>
        <taxon>Alphaproteobacteria</taxon>
        <taxon>Acetobacterales</taxon>
        <taxon>Acetobacteraceae</taxon>
        <taxon>Novacetimonas</taxon>
    </lineage>
</organism>
<feature type="transmembrane region" description="Helical" evidence="6">
    <location>
        <begin position="29"/>
        <end position="53"/>
    </location>
</feature>
<sequence>MEVHPQAALPHTPRRDLLRGLGARLAPHAFPVVGALVCAGCVLALCGFNPFMVGALIVRAGMGDMAALAQTLNATTPLVLTGVATAISFRSGIFNTGVEGCFVLGGLAAAVIAPSCAGLPHVLAVAVPACGGIAAGAAWMALSAALVVGLGLDDVVATLMLNFVALDLAAWLVEYFFLAPGAANSATAMIPQASHMPDIVAHGLNLSFAVALVVAVGYGLWCRHTVLGYATRIVGMNRRFATACGFDVRRVLVSAMLLSGAVGGLAGGLHTLGNVHRYVAGFSAEYGFLGLTVAILGANRAPGIIAAAALLGLLVVSGIGIQLISAVPEEVTQLLEATLIIFASARWRRHGGTGR</sequence>
<feature type="transmembrane region" description="Helical" evidence="6">
    <location>
        <begin position="133"/>
        <end position="152"/>
    </location>
</feature>
<evidence type="ECO:0000256" key="5">
    <source>
        <dbReference type="ARBA" id="ARBA00023136"/>
    </source>
</evidence>
<keyword evidence="4 6" id="KW-1133">Transmembrane helix</keyword>
<evidence type="ECO:0000256" key="1">
    <source>
        <dbReference type="ARBA" id="ARBA00004651"/>
    </source>
</evidence>
<evidence type="ECO:0000256" key="6">
    <source>
        <dbReference type="SAM" id="Phobius"/>
    </source>
</evidence>
<dbReference type="RefSeq" id="WP_110094425.1">
    <property type="nucleotide sequence ID" value="NZ_NKUE01000013.1"/>
</dbReference>
<evidence type="ECO:0000256" key="2">
    <source>
        <dbReference type="ARBA" id="ARBA00022475"/>
    </source>
</evidence>
<keyword evidence="3 6" id="KW-0812">Transmembrane</keyword>
<dbReference type="PANTHER" id="PTHR47089">
    <property type="entry name" value="ABC TRANSPORTER, PERMEASE PROTEIN"/>
    <property type="match status" value="1"/>
</dbReference>
<keyword evidence="2" id="KW-1003">Cell membrane</keyword>
<name>A0A2S3W3X3_9PROT</name>
<feature type="transmembrane region" description="Helical" evidence="6">
    <location>
        <begin position="278"/>
        <end position="297"/>
    </location>
</feature>
<dbReference type="GO" id="GO:0022857">
    <property type="term" value="F:transmembrane transporter activity"/>
    <property type="evidence" value="ECO:0007669"/>
    <property type="project" value="InterPro"/>
</dbReference>
<feature type="transmembrane region" description="Helical" evidence="6">
    <location>
        <begin position="159"/>
        <end position="178"/>
    </location>
</feature>
<evidence type="ECO:0000313" key="8">
    <source>
        <dbReference type="Proteomes" id="UP000237344"/>
    </source>
</evidence>
<comment type="subcellular location">
    <subcellularLocation>
        <location evidence="1">Cell membrane</location>
        <topology evidence="1">Multi-pass membrane protein</topology>
    </subcellularLocation>
</comment>